<dbReference type="GO" id="GO:0006508">
    <property type="term" value="P:proteolysis"/>
    <property type="evidence" value="ECO:0007669"/>
    <property type="project" value="UniProtKB-KW"/>
</dbReference>
<protein>
    <submittedName>
        <fullName evidence="4">SppA Periplasmic serine proteases (ClpP class)</fullName>
    </submittedName>
</protein>
<reference evidence="4" key="1">
    <citation type="submission" date="2020-05" db="EMBL/GenBank/DDBJ databases">
        <authorList>
            <person name="Chiriac C."/>
            <person name="Salcher M."/>
            <person name="Ghai R."/>
            <person name="Kavagutti S V."/>
        </authorList>
    </citation>
    <scope>NUCLEOTIDE SEQUENCE</scope>
</reference>
<dbReference type="Gene3D" id="3.90.226.10">
    <property type="entry name" value="2-enoyl-CoA Hydratase, Chain A, domain 1"/>
    <property type="match status" value="1"/>
</dbReference>
<evidence type="ECO:0000259" key="3">
    <source>
        <dbReference type="Pfam" id="PF01343"/>
    </source>
</evidence>
<dbReference type="GO" id="GO:0008233">
    <property type="term" value="F:peptidase activity"/>
    <property type="evidence" value="ECO:0007669"/>
    <property type="project" value="UniProtKB-KW"/>
</dbReference>
<dbReference type="PANTHER" id="PTHR42987:SF4">
    <property type="entry name" value="PROTEASE SOHB-RELATED"/>
    <property type="match status" value="1"/>
</dbReference>
<dbReference type="SUPFAM" id="SSF52096">
    <property type="entry name" value="ClpP/crotonase"/>
    <property type="match status" value="1"/>
</dbReference>
<dbReference type="Pfam" id="PF01343">
    <property type="entry name" value="Peptidase_S49"/>
    <property type="match status" value="1"/>
</dbReference>
<dbReference type="InterPro" id="IPR002142">
    <property type="entry name" value="Peptidase_S49"/>
</dbReference>
<gene>
    <name evidence="4" type="ORF">UFOVP201_23</name>
</gene>
<feature type="compositionally biased region" description="Basic and acidic residues" evidence="2">
    <location>
        <begin position="391"/>
        <end position="405"/>
    </location>
</feature>
<accession>A0A6J7WIQ1</accession>
<feature type="compositionally biased region" description="Acidic residues" evidence="2">
    <location>
        <begin position="279"/>
        <end position="300"/>
    </location>
</feature>
<dbReference type="Gene3D" id="6.20.330.10">
    <property type="match status" value="1"/>
</dbReference>
<sequence>MKTLSKDFTSNRPLLIQASVAKSYLDRIAKVETPLTAKMSDMSEMLQAIFGKKETLQKFPPYAIVPVKGVISKNISELESLCGACDIHCVEEMLEECERDQTIECVILDIDSPGGTSVGVPELADMVKNFSKKTISFTSNECCSAAYWIASQAAEFYATPSSCVGSIGVYIAYPDLSKAYEMEGVKMDVIKSGTYKGAGIEGTSLDTNQRKMLQDDVIEIHNEFKAAIKSVRSFVEDASMEGQTFSGKRAAEAGLVTGIVNGFDALMTTLNADVQAQMEADEENDQREEESENENDDEDETAKMSAGDRALGRIAKSVIKPVSENVQASKKKNDDDEDEKDGDQYAKAEKGDDDDDTEGETEPAADSEGGDDGEEASDDAKQDAEDEADKDSDAIDTDEKHDRTGTKRNRSKNVS</sequence>
<dbReference type="EMBL" id="LR798249">
    <property type="protein sequence ID" value="CAB5217831.1"/>
    <property type="molecule type" value="Genomic_DNA"/>
</dbReference>
<keyword evidence="4" id="KW-0378">Hydrolase</keyword>
<evidence type="ECO:0000313" key="4">
    <source>
        <dbReference type="EMBL" id="CAB5217831.1"/>
    </source>
</evidence>
<dbReference type="CDD" id="cd07022">
    <property type="entry name" value="S49_Sppa_36K_type"/>
    <property type="match status" value="1"/>
</dbReference>
<feature type="compositionally biased region" description="Acidic residues" evidence="2">
    <location>
        <begin position="351"/>
        <end position="377"/>
    </location>
</feature>
<dbReference type="PANTHER" id="PTHR42987">
    <property type="entry name" value="PEPTIDASE S49"/>
    <property type="match status" value="1"/>
</dbReference>
<dbReference type="InterPro" id="IPR029045">
    <property type="entry name" value="ClpP/crotonase-like_dom_sf"/>
</dbReference>
<feature type="region of interest" description="Disordered" evidence="2">
    <location>
        <begin position="278"/>
        <end position="415"/>
    </location>
</feature>
<feature type="domain" description="Peptidase S49" evidence="3">
    <location>
        <begin position="131"/>
        <end position="271"/>
    </location>
</feature>
<evidence type="ECO:0000256" key="2">
    <source>
        <dbReference type="SAM" id="MobiDB-lite"/>
    </source>
</evidence>
<name>A0A6J7WIQ1_9CAUD</name>
<evidence type="ECO:0000256" key="1">
    <source>
        <dbReference type="ARBA" id="ARBA00008683"/>
    </source>
</evidence>
<proteinExistence type="inferred from homology"/>
<comment type="similarity">
    <text evidence="1">Belongs to the peptidase S49 family.</text>
</comment>
<feature type="compositionally biased region" description="Basic residues" evidence="2">
    <location>
        <begin position="406"/>
        <end position="415"/>
    </location>
</feature>
<dbReference type="InterPro" id="IPR033855">
    <property type="entry name" value="Protein_C"/>
</dbReference>
<keyword evidence="4" id="KW-0645">Protease</keyword>
<organism evidence="4">
    <name type="scientific">uncultured Caudovirales phage</name>
    <dbReference type="NCBI Taxonomy" id="2100421"/>
    <lineage>
        <taxon>Viruses</taxon>
        <taxon>Duplodnaviria</taxon>
        <taxon>Heunggongvirae</taxon>
        <taxon>Uroviricota</taxon>
        <taxon>Caudoviricetes</taxon>
        <taxon>Peduoviridae</taxon>
        <taxon>Maltschvirus</taxon>
        <taxon>Maltschvirus maltsch</taxon>
    </lineage>
</organism>